<evidence type="ECO:0000313" key="3">
    <source>
        <dbReference type="EMBL" id="CAB4925799.1"/>
    </source>
</evidence>
<dbReference type="InterPro" id="IPR051257">
    <property type="entry name" value="Diverse_CBS-Domain"/>
</dbReference>
<dbReference type="Pfam" id="PF00571">
    <property type="entry name" value="CBS"/>
    <property type="match status" value="2"/>
</dbReference>
<evidence type="ECO:0000256" key="1">
    <source>
        <dbReference type="ARBA" id="ARBA00023122"/>
    </source>
</evidence>
<feature type="domain" description="CBS" evidence="2">
    <location>
        <begin position="84"/>
        <end position="139"/>
    </location>
</feature>
<dbReference type="PANTHER" id="PTHR43080:SF2">
    <property type="entry name" value="CBS DOMAIN-CONTAINING PROTEIN"/>
    <property type="match status" value="1"/>
</dbReference>
<dbReference type="SMART" id="SM00116">
    <property type="entry name" value="CBS"/>
    <property type="match status" value="2"/>
</dbReference>
<dbReference type="InterPro" id="IPR000644">
    <property type="entry name" value="CBS_dom"/>
</dbReference>
<accession>A0A6J7I511</accession>
<dbReference type="Gene3D" id="3.10.580.10">
    <property type="entry name" value="CBS-domain"/>
    <property type="match status" value="1"/>
</dbReference>
<name>A0A6J7I511_9ZZZZ</name>
<gene>
    <name evidence="3" type="ORF">UFOPK3609_01658</name>
</gene>
<dbReference type="AlphaFoldDB" id="A0A6J7I511"/>
<organism evidence="3">
    <name type="scientific">freshwater metagenome</name>
    <dbReference type="NCBI Taxonomy" id="449393"/>
    <lineage>
        <taxon>unclassified sequences</taxon>
        <taxon>metagenomes</taxon>
        <taxon>ecological metagenomes</taxon>
    </lineage>
</organism>
<feature type="domain" description="CBS" evidence="2">
    <location>
        <begin position="7"/>
        <end position="63"/>
    </location>
</feature>
<keyword evidence="1" id="KW-0129">CBS domain</keyword>
<sequence>MQAMDVMTREVTTVGPQTTVQDAQRVITARAVAALPVVDADGQLVGIVGEGDLLRDQVPPDPRLHLGRDVASPRPRPRVVADVMTTPVRTVGHHDDLSDVATLLVEGRLRSVPVMANGAMVGILGRRDLLGTLIRTDESVRAEVLDLLERYTGERDTFDVEVLSGATTVARTRGTPAVSPATEHRALDSLARTVPGVRAVVVRSSDDLPHREEAS</sequence>
<reference evidence="3" key="1">
    <citation type="submission" date="2020-05" db="EMBL/GenBank/DDBJ databases">
        <authorList>
            <person name="Chiriac C."/>
            <person name="Salcher M."/>
            <person name="Ghai R."/>
            <person name="Kavagutti S V."/>
        </authorList>
    </citation>
    <scope>NUCLEOTIDE SEQUENCE</scope>
</reference>
<dbReference type="PANTHER" id="PTHR43080">
    <property type="entry name" value="CBS DOMAIN-CONTAINING PROTEIN CBSX3, MITOCHONDRIAL"/>
    <property type="match status" value="1"/>
</dbReference>
<dbReference type="PROSITE" id="PS51371">
    <property type="entry name" value="CBS"/>
    <property type="match status" value="2"/>
</dbReference>
<dbReference type="InterPro" id="IPR046342">
    <property type="entry name" value="CBS_dom_sf"/>
</dbReference>
<dbReference type="EMBL" id="CAFBMQ010000293">
    <property type="protein sequence ID" value="CAB4925799.1"/>
    <property type="molecule type" value="Genomic_DNA"/>
</dbReference>
<evidence type="ECO:0000259" key="2">
    <source>
        <dbReference type="PROSITE" id="PS51371"/>
    </source>
</evidence>
<proteinExistence type="predicted"/>
<dbReference type="SUPFAM" id="SSF54631">
    <property type="entry name" value="CBS-domain pair"/>
    <property type="match status" value="1"/>
</dbReference>
<protein>
    <submittedName>
        <fullName evidence="3">Unannotated protein</fullName>
    </submittedName>
</protein>